<reference evidence="8 9" key="1">
    <citation type="journal article" date="2006" name="Int. J. Syst. Evol. Microbiol.">
        <title>Dyella yeojuensis sp. nov., isolated from greenhouse soil in Korea.</title>
        <authorList>
            <person name="Kim B.Y."/>
            <person name="Weon H.Y."/>
            <person name="Lee K.H."/>
            <person name="Seok S.J."/>
            <person name="Kwon S.W."/>
            <person name="Go S.J."/>
            <person name="Stackebrandt E."/>
        </authorList>
    </citation>
    <scope>NUCLEOTIDE SEQUENCE [LARGE SCALE GENOMIC DNA]</scope>
    <source>
        <strain evidence="8 9">DSM 17673</strain>
    </source>
</reference>
<dbReference type="SUPFAM" id="SSF161098">
    <property type="entry name" value="MetI-like"/>
    <property type="match status" value="1"/>
</dbReference>
<dbReference type="GO" id="GO:0005886">
    <property type="term" value="C:plasma membrane"/>
    <property type="evidence" value="ECO:0007669"/>
    <property type="project" value="UniProtKB-SubCell"/>
</dbReference>
<dbReference type="Pfam" id="PF00528">
    <property type="entry name" value="BPD_transp_1"/>
    <property type="match status" value="1"/>
</dbReference>
<dbReference type="PANTHER" id="PTHR30177">
    <property type="entry name" value="GLYCINE BETAINE/L-PROLINE TRANSPORT SYSTEM PERMEASE PROTEIN PROW"/>
    <property type="match status" value="1"/>
</dbReference>
<keyword evidence="4 6" id="KW-1133">Transmembrane helix</keyword>
<comment type="similarity">
    <text evidence="6">Belongs to the binding-protein-dependent transport system permease family.</text>
</comment>
<dbReference type="RefSeq" id="WP_166699609.1">
    <property type="nucleotide sequence ID" value="NZ_JAAQTL010000001.1"/>
</dbReference>
<organism evidence="8 9">
    <name type="scientific">Luteibacter yeojuensis</name>
    <dbReference type="NCBI Taxonomy" id="345309"/>
    <lineage>
        <taxon>Bacteria</taxon>
        <taxon>Pseudomonadati</taxon>
        <taxon>Pseudomonadota</taxon>
        <taxon>Gammaproteobacteria</taxon>
        <taxon>Lysobacterales</taxon>
        <taxon>Rhodanobacteraceae</taxon>
        <taxon>Luteibacter</taxon>
    </lineage>
</organism>
<dbReference type="GO" id="GO:0031460">
    <property type="term" value="P:glycine betaine transport"/>
    <property type="evidence" value="ECO:0007669"/>
    <property type="project" value="TreeGrafter"/>
</dbReference>
<proteinExistence type="inferred from homology"/>
<dbReference type="AlphaFoldDB" id="A0A7X5QV11"/>
<protein>
    <submittedName>
        <fullName evidence="8">ABC transporter permease</fullName>
    </submittedName>
</protein>
<feature type="transmembrane region" description="Helical" evidence="6">
    <location>
        <begin position="43"/>
        <end position="60"/>
    </location>
</feature>
<feature type="transmembrane region" description="Helical" evidence="6">
    <location>
        <begin position="344"/>
        <end position="369"/>
    </location>
</feature>
<accession>A0A7X5QV11</accession>
<comment type="subcellular location">
    <subcellularLocation>
        <location evidence="1 6">Cell membrane</location>
        <topology evidence="1 6">Multi-pass membrane protein</topology>
    </subcellularLocation>
</comment>
<evidence type="ECO:0000259" key="7">
    <source>
        <dbReference type="PROSITE" id="PS50928"/>
    </source>
</evidence>
<keyword evidence="3 6" id="KW-0812">Transmembrane</keyword>
<dbReference type="InterPro" id="IPR000515">
    <property type="entry name" value="MetI-like"/>
</dbReference>
<dbReference type="InterPro" id="IPR051204">
    <property type="entry name" value="ABC_transp_perm/SBD"/>
</dbReference>
<feature type="transmembrane region" description="Helical" evidence="6">
    <location>
        <begin position="317"/>
        <end position="337"/>
    </location>
</feature>
<dbReference type="CDD" id="cd06261">
    <property type="entry name" value="TM_PBP2"/>
    <property type="match status" value="1"/>
</dbReference>
<dbReference type="PROSITE" id="PS50928">
    <property type="entry name" value="ABC_TM1"/>
    <property type="match status" value="1"/>
</dbReference>
<dbReference type="GO" id="GO:0055085">
    <property type="term" value="P:transmembrane transport"/>
    <property type="evidence" value="ECO:0007669"/>
    <property type="project" value="InterPro"/>
</dbReference>
<dbReference type="Gene3D" id="1.10.3720.10">
    <property type="entry name" value="MetI-like"/>
    <property type="match status" value="1"/>
</dbReference>
<evidence type="ECO:0000313" key="9">
    <source>
        <dbReference type="Proteomes" id="UP000518878"/>
    </source>
</evidence>
<dbReference type="InterPro" id="IPR035906">
    <property type="entry name" value="MetI-like_sf"/>
</dbReference>
<keyword evidence="5 6" id="KW-0472">Membrane</keyword>
<dbReference type="EMBL" id="JAAQTL010000001">
    <property type="protein sequence ID" value="NID15922.1"/>
    <property type="molecule type" value="Genomic_DNA"/>
</dbReference>
<feature type="domain" description="ABC transmembrane type-1" evidence="7">
    <location>
        <begin position="168"/>
        <end position="363"/>
    </location>
</feature>
<evidence type="ECO:0000256" key="3">
    <source>
        <dbReference type="ARBA" id="ARBA00022692"/>
    </source>
</evidence>
<comment type="caution">
    <text evidence="8">The sequence shown here is derived from an EMBL/GenBank/DDBJ whole genome shotgun (WGS) entry which is preliminary data.</text>
</comment>
<feature type="transmembrane region" description="Helical" evidence="6">
    <location>
        <begin position="96"/>
        <end position="117"/>
    </location>
</feature>
<evidence type="ECO:0000256" key="2">
    <source>
        <dbReference type="ARBA" id="ARBA00022448"/>
    </source>
</evidence>
<evidence type="ECO:0000256" key="4">
    <source>
        <dbReference type="ARBA" id="ARBA00022989"/>
    </source>
</evidence>
<keyword evidence="2 6" id="KW-0813">Transport</keyword>
<feature type="transmembrane region" description="Helical" evidence="6">
    <location>
        <begin position="235"/>
        <end position="259"/>
    </location>
</feature>
<feature type="transmembrane region" description="Helical" evidence="6">
    <location>
        <begin position="201"/>
        <end position="229"/>
    </location>
</feature>
<evidence type="ECO:0000313" key="8">
    <source>
        <dbReference type="EMBL" id="NID15922.1"/>
    </source>
</evidence>
<gene>
    <name evidence="8" type="ORF">HBF32_10680</name>
</gene>
<sequence length="374" mass="38686">MKAAALPVFVLAFVGMVAASLPAFLHVAPNRLLSGDALSPHVGSMAGAWLFAAACMLLAFPGRRVLVAALAWAGLVGLPLLAGTDARLILAHASPFARVQLGAGFWVQWLAAALLLLDRLRGMHRAVQAGAWLAAFAAVVLAFATGAFDSLALVREWQAQRAPFAAAAVAHLRLAAITLALALAIGAPLGWWAWRRRRGDGVLVGVLAFLQTVPSLALFALLIAPFAWLARAWPALGALGFGGTGAAPAVFALLLYALLPVVRYTVAGLDAVPGDAREAARGLGMSRSQLLLRVQLPLGWPVLLAGLRIVAVQTIGLAAVAALIGAGGLGRFVFLGIGQGAMDMVTLGTLAIIVMALAVDLLFQGLLALTERRA</sequence>
<evidence type="ECO:0000256" key="6">
    <source>
        <dbReference type="RuleBase" id="RU363032"/>
    </source>
</evidence>
<evidence type="ECO:0000256" key="1">
    <source>
        <dbReference type="ARBA" id="ARBA00004651"/>
    </source>
</evidence>
<feature type="transmembrane region" description="Helical" evidence="6">
    <location>
        <begin position="65"/>
        <end position="84"/>
    </location>
</feature>
<name>A0A7X5QV11_9GAMM</name>
<keyword evidence="9" id="KW-1185">Reference proteome</keyword>
<feature type="transmembrane region" description="Helical" evidence="6">
    <location>
        <begin position="129"/>
        <end position="154"/>
    </location>
</feature>
<evidence type="ECO:0000256" key="5">
    <source>
        <dbReference type="ARBA" id="ARBA00023136"/>
    </source>
</evidence>
<dbReference type="PANTHER" id="PTHR30177:SF30">
    <property type="entry name" value="GLYCINE BETAINE UPTAKE SYSTEM PERMEASE PROTEIN YEHY"/>
    <property type="match status" value="1"/>
</dbReference>
<dbReference type="Proteomes" id="UP000518878">
    <property type="component" value="Unassembled WGS sequence"/>
</dbReference>
<feature type="transmembrane region" description="Helical" evidence="6">
    <location>
        <begin position="174"/>
        <end position="194"/>
    </location>
</feature>